<proteinExistence type="predicted"/>
<dbReference type="Proteomes" id="UP001497472">
    <property type="component" value="Unassembled WGS sequence"/>
</dbReference>
<keyword evidence="1" id="KW-0812">Transmembrane</keyword>
<reference evidence="2 3" key="1">
    <citation type="submission" date="2023-11" db="EMBL/GenBank/DDBJ databases">
        <authorList>
            <person name="Okamura Y."/>
        </authorList>
    </citation>
    <scope>NUCLEOTIDE SEQUENCE [LARGE SCALE GENOMIC DNA]</scope>
</reference>
<name>A0AAV1J551_9NEOP</name>
<dbReference type="AlphaFoldDB" id="A0AAV1J551"/>
<comment type="caution">
    <text evidence="2">The sequence shown here is derived from an EMBL/GenBank/DDBJ whole genome shotgun (WGS) entry which is preliminary data.</text>
</comment>
<feature type="transmembrane region" description="Helical" evidence="1">
    <location>
        <begin position="128"/>
        <end position="147"/>
    </location>
</feature>
<dbReference type="EMBL" id="CAVLEF010000005">
    <property type="protein sequence ID" value="CAK1544622.1"/>
    <property type="molecule type" value="Genomic_DNA"/>
</dbReference>
<protein>
    <submittedName>
        <fullName evidence="2">Uncharacterized protein</fullName>
    </submittedName>
</protein>
<accession>A0AAV1J551</accession>
<evidence type="ECO:0000256" key="1">
    <source>
        <dbReference type="SAM" id="Phobius"/>
    </source>
</evidence>
<organism evidence="2 3">
    <name type="scientific">Leptosia nina</name>
    <dbReference type="NCBI Taxonomy" id="320188"/>
    <lineage>
        <taxon>Eukaryota</taxon>
        <taxon>Metazoa</taxon>
        <taxon>Ecdysozoa</taxon>
        <taxon>Arthropoda</taxon>
        <taxon>Hexapoda</taxon>
        <taxon>Insecta</taxon>
        <taxon>Pterygota</taxon>
        <taxon>Neoptera</taxon>
        <taxon>Endopterygota</taxon>
        <taxon>Lepidoptera</taxon>
        <taxon>Glossata</taxon>
        <taxon>Ditrysia</taxon>
        <taxon>Papilionoidea</taxon>
        <taxon>Pieridae</taxon>
        <taxon>Pierinae</taxon>
        <taxon>Leptosia</taxon>
    </lineage>
</organism>
<keyword evidence="3" id="KW-1185">Reference proteome</keyword>
<gene>
    <name evidence="2" type="ORF">LNINA_LOCUS4348</name>
</gene>
<sequence length="159" mass="18276">MQMNKNGANRKISNNMERLGLDKLADMYGLDIQKRSMVEVMYRAFRIRVSETAIVTTRMSIEHAIYTLALVRREPANKGKSFFFYKLKPEQRLEREHFCLSATESEYPLCAPRVPFAPRRESGRKVQILAVMSPPTLVLLGALYRAIHHSDPTGVAYRT</sequence>
<evidence type="ECO:0000313" key="2">
    <source>
        <dbReference type="EMBL" id="CAK1544622.1"/>
    </source>
</evidence>
<keyword evidence="1" id="KW-0472">Membrane</keyword>
<keyword evidence="1" id="KW-1133">Transmembrane helix</keyword>
<evidence type="ECO:0000313" key="3">
    <source>
        <dbReference type="Proteomes" id="UP001497472"/>
    </source>
</evidence>